<dbReference type="EMBL" id="DF820457">
    <property type="protein sequence ID" value="GAK51672.1"/>
    <property type="molecule type" value="Genomic_DNA"/>
</dbReference>
<sequence length="424" mass="47181">MKNKFFITVVLGLALSLSLSAAAADKIVMKLADNIPDRTQTWGAVFEQINKEFMEKHPDVQLETESYPDQPYQQKMKIYATSGQLPDAFKYWSFSTLLKPLVDEGLVMELKKEDFQGYNFLSGALESNVWNEKLYGIPLSGDLWVIFYNKAMFDKFGVAVPTTFDELFAAAEVFKKNGIIPISSDGKDSWPFSILFDNLVARYTGDFSYPTQALQRKMKFTDEPFIKAATLMQKMTKEGLFQADLVTSDYGAARNLFGQGAAAMYMMGSWELGLATDANFPEEFRQNVRAFKIPAISGEKGDVDQLMAWFGGNYVINSQAKNPELALEYVKLLAERLGQLTWESQAAFPATKVQGSDKDTPLAKDLLQIGADAKATSGPACLDLSTPQFKEDNQKFIQELIAGLITPEEFAKKLDAAAETAAKQ</sequence>
<dbReference type="Proteomes" id="UP000030700">
    <property type="component" value="Unassembled WGS sequence"/>
</dbReference>
<keyword evidence="2" id="KW-0813">Transport</keyword>
<dbReference type="Pfam" id="PF01547">
    <property type="entry name" value="SBP_bac_1"/>
    <property type="match status" value="1"/>
</dbReference>
<evidence type="ECO:0000256" key="4">
    <source>
        <dbReference type="SAM" id="SignalP"/>
    </source>
</evidence>
<dbReference type="PANTHER" id="PTHR43649:SF14">
    <property type="entry name" value="BLR3389 PROTEIN"/>
    <property type="match status" value="1"/>
</dbReference>
<keyword evidence="3 4" id="KW-0732">Signal</keyword>
<feature type="chain" id="PRO_5001755291" evidence="4">
    <location>
        <begin position="24"/>
        <end position="424"/>
    </location>
</feature>
<dbReference type="PANTHER" id="PTHR43649">
    <property type="entry name" value="ARABINOSE-BINDING PROTEIN-RELATED"/>
    <property type="match status" value="1"/>
</dbReference>
<dbReference type="GO" id="GO:0055085">
    <property type="term" value="P:transmembrane transport"/>
    <property type="evidence" value="ECO:0007669"/>
    <property type="project" value="InterPro"/>
</dbReference>
<accession>A0A081BMQ6</accession>
<dbReference type="STRING" id="1499966.U14_02917"/>
<organism evidence="5">
    <name type="scientific">Candidatus Moduliflexus flocculans</name>
    <dbReference type="NCBI Taxonomy" id="1499966"/>
    <lineage>
        <taxon>Bacteria</taxon>
        <taxon>Candidatus Moduliflexota</taxon>
        <taxon>Candidatus Moduliflexia</taxon>
        <taxon>Candidatus Moduliflexales</taxon>
        <taxon>Candidatus Moduliflexaceae</taxon>
    </lineage>
</organism>
<evidence type="ECO:0000256" key="1">
    <source>
        <dbReference type="ARBA" id="ARBA00008520"/>
    </source>
</evidence>
<dbReference type="HOGENOM" id="CLU_031285_12_0_0"/>
<comment type="similarity">
    <text evidence="1">Belongs to the bacterial solute-binding protein 1 family.</text>
</comment>
<keyword evidence="6" id="KW-1185">Reference proteome</keyword>
<evidence type="ECO:0000313" key="6">
    <source>
        <dbReference type="Proteomes" id="UP000030700"/>
    </source>
</evidence>
<evidence type="ECO:0000256" key="3">
    <source>
        <dbReference type="ARBA" id="ARBA00022729"/>
    </source>
</evidence>
<dbReference type="AlphaFoldDB" id="A0A081BMQ6"/>
<evidence type="ECO:0000313" key="5">
    <source>
        <dbReference type="EMBL" id="GAK51672.1"/>
    </source>
</evidence>
<dbReference type="SUPFAM" id="SSF53850">
    <property type="entry name" value="Periplasmic binding protein-like II"/>
    <property type="match status" value="1"/>
</dbReference>
<proteinExistence type="inferred from homology"/>
<evidence type="ECO:0000256" key="2">
    <source>
        <dbReference type="ARBA" id="ARBA00022448"/>
    </source>
</evidence>
<reference evidence="5" key="1">
    <citation type="journal article" date="2015" name="PeerJ">
        <title>First genomic representation of candidate bacterial phylum KSB3 points to enhanced environmental sensing as a trigger of wastewater bulking.</title>
        <authorList>
            <person name="Sekiguchi Y."/>
            <person name="Ohashi A."/>
            <person name="Parks D.H."/>
            <person name="Yamauchi T."/>
            <person name="Tyson G.W."/>
            <person name="Hugenholtz P."/>
        </authorList>
    </citation>
    <scope>NUCLEOTIDE SEQUENCE [LARGE SCALE GENOMIC DNA]</scope>
</reference>
<dbReference type="InterPro" id="IPR050490">
    <property type="entry name" value="Bact_solute-bd_prot1"/>
</dbReference>
<feature type="signal peptide" evidence="4">
    <location>
        <begin position="1"/>
        <end position="23"/>
    </location>
</feature>
<dbReference type="InterPro" id="IPR006061">
    <property type="entry name" value="SBP_1_CS"/>
</dbReference>
<gene>
    <name evidence="5" type="ORF">U14_02917</name>
</gene>
<name>A0A081BMQ6_9BACT</name>
<dbReference type="PROSITE" id="PS01037">
    <property type="entry name" value="SBP_BACTERIAL_1"/>
    <property type="match status" value="1"/>
</dbReference>
<protein>
    <submittedName>
        <fullName evidence="5">Extracellular solute-binding protein family 1</fullName>
    </submittedName>
</protein>
<dbReference type="InterPro" id="IPR006059">
    <property type="entry name" value="SBP"/>
</dbReference>
<dbReference type="Gene3D" id="3.40.190.10">
    <property type="entry name" value="Periplasmic binding protein-like II"/>
    <property type="match status" value="2"/>
</dbReference>